<name>A0ACC3AD25_9EURO</name>
<organism evidence="1 2">
    <name type="scientific">Neophaeococcomyces mojaviensis</name>
    <dbReference type="NCBI Taxonomy" id="3383035"/>
    <lineage>
        <taxon>Eukaryota</taxon>
        <taxon>Fungi</taxon>
        <taxon>Dikarya</taxon>
        <taxon>Ascomycota</taxon>
        <taxon>Pezizomycotina</taxon>
        <taxon>Eurotiomycetes</taxon>
        <taxon>Chaetothyriomycetidae</taxon>
        <taxon>Chaetothyriales</taxon>
        <taxon>Chaetothyriales incertae sedis</taxon>
        <taxon>Neophaeococcomyces</taxon>
    </lineage>
</organism>
<proteinExistence type="predicted"/>
<dbReference type="Proteomes" id="UP001172386">
    <property type="component" value="Unassembled WGS sequence"/>
</dbReference>
<reference evidence="1" key="1">
    <citation type="submission" date="2022-10" db="EMBL/GenBank/DDBJ databases">
        <title>Culturing micro-colonial fungi from biological soil crusts in the Mojave desert and describing Neophaeococcomyces mojavensis, and introducing the new genera and species Taxawa tesnikishii.</title>
        <authorList>
            <person name="Kurbessoian T."/>
            <person name="Stajich J.E."/>
        </authorList>
    </citation>
    <scope>NUCLEOTIDE SEQUENCE</scope>
    <source>
        <strain evidence="1">JES_112</strain>
    </source>
</reference>
<dbReference type="EMBL" id="JAPDRQ010000035">
    <property type="protein sequence ID" value="KAJ9659976.1"/>
    <property type="molecule type" value="Genomic_DNA"/>
</dbReference>
<protein>
    <submittedName>
        <fullName evidence="1">Uncharacterized protein</fullName>
    </submittedName>
</protein>
<gene>
    <name evidence="1" type="ORF">H2198_002866</name>
</gene>
<evidence type="ECO:0000313" key="2">
    <source>
        <dbReference type="Proteomes" id="UP001172386"/>
    </source>
</evidence>
<comment type="caution">
    <text evidence="1">The sequence shown here is derived from an EMBL/GenBank/DDBJ whole genome shotgun (WGS) entry which is preliminary data.</text>
</comment>
<keyword evidence="2" id="KW-1185">Reference proteome</keyword>
<sequence>MGDFAESGYVEVKDLYQAVTGQLSWDARWSEYKDPGEENRKLQPYRAEFPILHKWKCTNVYQGTWVTSSIEINDKALRTRIEQILADVPNLDFDVDILSFEPPFKPFLLKWESLTAALELEPQGRLRNLLQHVYDIVSPAVLPILEKINKARASQTIDWELLKSSCVPGELIYGKFFREPQAYKIVKFGTWWEDNIECMKLDVDYHDWDGHKAGFRRTQFVIKQFEAEIPLNDLKIVPFKFLKREQQVREQLIERAKSFEKLLGYHFKHYSGNKLTKLPTGCMKMGQITARVIVDAYAYHKFFEEEWLEDEKKSEPNSEDEISEVETEAQKQTDTGRREVIQPFTEEQYLLSIPTVKGFDIENREWCQFFLGGFTKIAFNDKAYEKLVLDEGEKKMILAFSEQIRDSGIGFDDFIRNKGRGILMLLCGPPGVGKTLTAESVAERAHLPLYAVNAGEIGHETEKADGALKTVLECCRLWNAVLLLDEADVFLEARGADSLTRNELVSVFLRRLEYFGGLMFLTTNRPRNIDPAFESRLDLIIAYPDLDAKARRIVWNTFITHELGNTIKETDYDSLAKYKCNGREIKNIVKIGRMLANQEKTKLSMEHISTVLRLRIKAAKVLGTGQFE</sequence>
<evidence type="ECO:0000313" key="1">
    <source>
        <dbReference type="EMBL" id="KAJ9659976.1"/>
    </source>
</evidence>
<accession>A0ACC3AD25</accession>